<dbReference type="GO" id="GO:0005506">
    <property type="term" value="F:iron ion binding"/>
    <property type="evidence" value="ECO:0007669"/>
    <property type="project" value="InterPro"/>
</dbReference>
<dbReference type="EMBL" id="JACLAU010000001">
    <property type="protein sequence ID" value="MBC2650358.1"/>
    <property type="molecule type" value="Genomic_DNA"/>
</dbReference>
<keyword evidence="3 5" id="KW-1133">Transmembrane helix</keyword>
<protein>
    <submittedName>
        <fullName evidence="7">Sterol desaturase family protein</fullName>
    </submittedName>
</protein>
<keyword evidence="8" id="KW-1185">Reference proteome</keyword>
<comment type="subcellular location">
    <subcellularLocation>
        <location evidence="1">Membrane</location>
    </subcellularLocation>
</comment>
<dbReference type="GO" id="GO:0016020">
    <property type="term" value="C:membrane"/>
    <property type="evidence" value="ECO:0007669"/>
    <property type="project" value="UniProtKB-SubCell"/>
</dbReference>
<dbReference type="InterPro" id="IPR006694">
    <property type="entry name" value="Fatty_acid_hydroxylase"/>
</dbReference>
<feature type="transmembrane region" description="Helical" evidence="5">
    <location>
        <begin position="92"/>
        <end position="114"/>
    </location>
</feature>
<dbReference type="InterPro" id="IPR050307">
    <property type="entry name" value="Sterol_Desaturase_Related"/>
</dbReference>
<evidence type="ECO:0000256" key="5">
    <source>
        <dbReference type="SAM" id="Phobius"/>
    </source>
</evidence>
<reference evidence="7 8" key="1">
    <citation type="submission" date="2020-08" db="EMBL/GenBank/DDBJ databases">
        <title>The genome sequence of Novosphingobium flavum 4Y4.</title>
        <authorList>
            <person name="Liu Y."/>
        </authorList>
    </citation>
    <scope>NUCLEOTIDE SEQUENCE [LARGE SCALE GENOMIC DNA]</scope>
    <source>
        <strain evidence="7 8">4Y4</strain>
    </source>
</reference>
<sequence length="266" mass="30818">MNPWDQVLFLFNGEQAIRLWFALFLGAGVIAGVWTGFFKARKIQPRGFKWKTFRNEGLFAVLNVAISGALIGGAMSWLLAHGWISVAKGPVSWWQVAIQYALYFFLFDTWFYWLHRWMHNEPVYSWVHKLHHFSTSPNLLTTFSVNPLESLVNGGFVPLFLTAMAFVWPVHEHTMALITPTNVLMGLYVHSGYEFLPRWWNRSWATKWFITATFHDQHHKYFRVNFGGYTTIWDRLCGTMRPKYEDEMAAIGDRSSTTPPRGAVAS</sequence>
<dbReference type="Proteomes" id="UP000520156">
    <property type="component" value="Unassembled WGS sequence"/>
</dbReference>
<dbReference type="GO" id="GO:0016491">
    <property type="term" value="F:oxidoreductase activity"/>
    <property type="evidence" value="ECO:0007669"/>
    <property type="project" value="InterPro"/>
</dbReference>
<accession>A0A7X1KAN1</accession>
<dbReference type="GO" id="GO:0008610">
    <property type="term" value="P:lipid biosynthetic process"/>
    <property type="evidence" value="ECO:0007669"/>
    <property type="project" value="InterPro"/>
</dbReference>
<evidence type="ECO:0000256" key="2">
    <source>
        <dbReference type="ARBA" id="ARBA00022692"/>
    </source>
</evidence>
<evidence type="ECO:0000313" key="8">
    <source>
        <dbReference type="Proteomes" id="UP000520156"/>
    </source>
</evidence>
<dbReference type="PANTHER" id="PTHR11863">
    <property type="entry name" value="STEROL DESATURASE"/>
    <property type="match status" value="1"/>
</dbReference>
<keyword evidence="2 5" id="KW-0812">Transmembrane</keyword>
<dbReference type="RefSeq" id="WP_185681758.1">
    <property type="nucleotide sequence ID" value="NZ_JACLAU010000001.1"/>
</dbReference>
<feature type="domain" description="Fatty acid hydroxylase" evidence="6">
    <location>
        <begin position="101"/>
        <end position="239"/>
    </location>
</feature>
<proteinExistence type="predicted"/>
<feature type="transmembrane region" description="Helical" evidence="5">
    <location>
        <begin position="58"/>
        <end position="80"/>
    </location>
</feature>
<comment type="caution">
    <text evidence="7">The sequence shown here is derived from an EMBL/GenBank/DDBJ whole genome shotgun (WGS) entry which is preliminary data.</text>
</comment>
<dbReference type="AlphaFoldDB" id="A0A7X1KAN1"/>
<evidence type="ECO:0000256" key="1">
    <source>
        <dbReference type="ARBA" id="ARBA00004370"/>
    </source>
</evidence>
<evidence type="ECO:0000313" key="7">
    <source>
        <dbReference type="EMBL" id="MBC2650358.1"/>
    </source>
</evidence>
<evidence type="ECO:0000256" key="4">
    <source>
        <dbReference type="ARBA" id="ARBA00023136"/>
    </source>
</evidence>
<evidence type="ECO:0000259" key="6">
    <source>
        <dbReference type="Pfam" id="PF04116"/>
    </source>
</evidence>
<gene>
    <name evidence="7" type="ORF">H7F49_01405</name>
</gene>
<evidence type="ECO:0000256" key="3">
    <source>
        <dbReference type="ARBA" id="ARBA00022989"/>
    </source>
</evidence>
<name>A0A7X1KAN1_9SPHN</name>
<feature type="transmembrane region" description="Helical" evidence="5">
    <location>
        <begin position="20"/>
        <end position="38"/>
    </location>
</feature>
<keyword evidence="4 5" id="KW-0472">Membrane</keyword>
<organism evidence="7 8">
    <name type="scientific">Novosphingobium aerophilum</name>
    <dbReference type="NCBI Taxonomy" id="2839843"/>
    <lineage>
        <taxon>Bacteria</taxon>
        <taxon>Pseudomonadati</taxon>
        <taxon>Pseudomonadota</taxon>
        <taxon>Alphaproteobacteria</taxon>
        <taxon>Sphingomonadales</taxon>
        <taxon>Sphingomonadaceae</taxon>
        <taxon>Novosphingobium</taxon>
    </lineage>
</organism>
<dbReference type="Pfam" id="PF04116">
    <property type="entry name" value="FA_hydroxylase"/>
    <property type="match status" value="1"/>
</dbReference>